<dbReference type="PROSITE" id="PS50164">
    <property type="entry name" value="GIY_YIG"/>
    <property type="match status" value="1"/>
</dbReference>
<keyword evidence="5" id="KW-1185">Reference proteome</keyword>
<organism evidence="4 5">
    <name type="scientific">Rosistilla oblonga</name>
    <dbReference type="NCBI Taxonomy" id="2527990"/>
    <lineage>
        <taxon>Bacteria</taxon>
        <taxon>Pseudomonadati</taxon>
        <taxon>Planctomycetota</taxon>
        <taxon>Planctomycetia</taxon>
        <taxon>Pirellulales</taxon>
        <taxon>Pirellulaceae</taxon>
        <taxon>Rosistilla</taxon>
    </lineage>
</organism>
<dbReference type="InterPro" id="IPR000305">
    <property type="entry name" value="GIY-YIG_endonuc"/>
</dbReference>
<dbReference type="RefSeq" id="WP_145288986.1">
    <property type="nucleotide sequence ID" value="NZ_CP036318.1"/>
</dbReference>
<dbReference type="Proteomes" id="UP000316770">
    <property type="component" value="Chromosome"/>
</dbReference>
<feature type="domain" description="GIY-YIG" evidence="3">
    <location>
        <begin position="21"/>
        <end position="96"/>
    </location>
</feature>
<dbReference type="InterPro" id="IPR050190">
    <property type="entry name" value="UPF0213_domain"/>
</dbReference>
<evidence type="ECO:0000313" key="5">
    <source>
        <dbReference type="Proteomes" id="UP000316770"/>
    </source>
</evidence>
<accession>A0A518IZN1</accession>
<name>A0A518IZN1_9BACT</name>
<dbReference type="Pfam" id="PF01541">
    <property type="entry name" value="GIY-YIG"/>
    <property type="match status" value="1"/>
</dbReference>
<gene>
    <name evidence="4" type="ORF">Mal33_45640</name>
</gene>
<dbReference type="CDD" id="cd10456">
    <property type="entry name" value="GIY-YIG_UPF0213"/>
    <property type="match status" value="1"/>
</dbReference>
<sequence>MSKSPPISSPSNDAESPRDQPPWFVYILRCGDGSFYTGITKDVDRRLKQHNAGKASRYTRSRLPVEIIYREVQPDQSAALKRELAIKALSRPAKQSLIASDSNRLGEAKSAG</sequence>
<dbReference type="SUPFAM" id="SSF82771">
    <property type="entry name" value="GIY-YIG endonuclease"/>
    <property type="match status" value="1"/>
</dbReference>
<dbReference type="AlphaFoldDB" id="A0A518IZN1"/>
<evidence type="ECO:0000259" key="3">
    <source>
        <dbReference type="PROSITE" id="PS50164"/>
    </source>
</evidence>
<dbReference type="InterPro" id="IPR035901">
    <property type="entry name" value="GIY-YIG_endonuc_sf"/>
</dbReference>
<protein>
    <submittedName>
        <fullName evidence="4">GIY-YIG nuclease superfamily protein</fullName>
    </submittedName>
</protein>
<evidence type="ECO:0000313" key="4">
    <source>
        <dbReference type="EMBL" id="QDV58541.1"/>
    </source>
</evidence>
<reference evidence="4 5" key="1">
    <citation type="submission" date="2019-02" db="EMBL/GenBank/DDBJ databases">
        <title>Deep-cultivation of Planctomycetes and their phenomic and genomic characterization uncovers novel biology.</title>
        <authorList>
            <person name="Wiegand S."/>
            <person name="Jogler M."/>
            <person name="Boedeker C."/>
            <person name="Pinto D."/>
            <person name="Vollmers J."/>
            <person name="Rivas-Marin E."/>
            <person name="Kohn T."/>
            <person name="Peeters S.H."/>
            <person name="Heuer A."/>
            <person name="Rast P."/>
            <person name="Oberbeckmann S."/>
            <person name="Bunk B."/>
            <person name="Jeske O."/>
            <person name="Meyerdierks A."/>
            <person name="Storesund J.E."/>
            <person name="Kallscheuer N."/>
            <person name="Luecker S."/>
            <person name="Lage O.M."/>
            <person name="Pohl T."/>
            <person name="Merkel B.J."/>
            <person name="Hornburger P."/>
            <person name="Mueller R.-W."/>
            <person name="Bruemmer F."/>
            <person name="Labrenz M."/>
            <person name="Spormann A.M."/>
            <person name="Op den Camp H."/>
            <person name="Overmann J."/>
            <person name="Amann R."/>
            <person name="Jetten M.S.M."/>
            <person name="Mascher T."/>
            <person name="Medema M.H."/>
            <person name="Devos D.P."/>
            <person name="Kaster A.-K."/>
            <person name="Ovreas L."/>
            <person name="Rohde M."/>
            <person name="Galperin M.Y."/>
            <person name="Jogler C."/>
        </authorList>
    </citation>
    <scope>NUCLEOTIDE SEQUENCE [LARGE SCALE GENOMIC DNA]</scope>
    <source>
        <strain evidence="4 5">Mal33</strain>
    </source>
</reference>
<comment type="similarity">
    <text evidence="1">Belongs to the UPF0213 family.</text>
</comment>
<dbReference type="EMBL" id="CP036318">
    <property type="protein sequence ID" value="QDV58541.1"/>
    <property type="molecule type" value="Genomic_DNA"/>
</dbReference>
<feature type="compositionally biased region" description="Polar residues" evidence="2">
    <location>
        <begin position="1"/>
        <end position="14"/>
    </location>
</feature>
<proteinExistence type="inferred from homology"/>
<feature type="region of interest" description="Disordered" evidence="2">
    <location>
        <begin position="1"/>
        <end position="20"/>
    </location>
</feature>
<evidence type="ECO:0000256" key="2">
    <source>
        <dbReference type="SAM" id="MobiDB-lite"/>
    </source>
</evidence>
<evidence type="ECO:0000256" key="1">
    <source>
        <dbReference type="ARBA" id="ARBA00007435"/>
    </source>
</evidence>
<dbReference type="PANTHER" id="PTHR34477">
    <property type="entry name" value="UPF0213 PROTEIN YHBQ"/>
    <property type="match status" value="1"/>
</dbReference>
<dbReference type="PANTHER" id="PTHR34477:SF1">
    <property type="entry name" value="UPF0213 PROTEIN YHBQ"/>
    <property type="match status" value="1"/>
</dbReference>
<dbReference type="Gene3D" id="3.40.1440.10">
    <property type="entry name" value="GIY-YIG endonuclease"/>
    <property type="match status" value="1"/>
</dbReference>